<evidence type="ECO:0000256" key="4">
    <source>
        <dbReference type="ARBA" id="ARBA00022692"/>
    </source>
</evidence>
<dbReference type="AlphaFoldDB" id="A0A933GMC1"/>
<dbReference type="Pfam" id="PF12911">
    <property type="entry name" value="OppC_N"/>
    <property type="match status" value="1"/>
</dbReference>
<dbReference type="InterPro" id="IPR025966">
    <property type="entry name" value="OppC_N"/>
</dbReference>
<keyword evidence="6 7" id="KW-0472">Membrane</keyword>
<comment type="similarity">
    <text evidence="7">Belongs to the binding-protein-dependent transport system permease family.</text>
</comment>
<dbReference type="SUPFAM" id="SSF161098">
    <property type="entry name" value="MetI-like"/>
    <property type="match status" value="1"/>
</dbReference>
<organism evidence="9 10">
    <name type="scientific">Tectimicrobiota bacterium</name>
    <dbReference type="NCBI Taxonomy" id="2528274"/>
    <lineage>
        <taxon>Bacteria</taxon>
        <taxon>Pseudomonadati</taxon>
        <taxon>Nitrospinota/Tectimicrobiota group</taxon>
        <taxon>Candidatus Tectimicrobiota</taxon>
    </lineage>
</organism>
<evidence type="ECO:0000259" key="8">
    <source>
        <dbReference type="PROSITE" id="PS50928"/>
    </source>
</evidence>
<protein>
    <submittedName>
        <fullName evidence="9">ABC transporter permease</fullName>
    </submittedName>
</protein>
<evidence type="ECO:0000256" key="6">
    <source>
        <dbReference type="ARBA" id="ARBA00023136"/>
    </source>
</evidence>
<gene>
    <name evidence="9" type="ORF">HY730_02380</name>
</gene>
<reference evidence="9" key="1">
    <citation type="submission" date="2020-07" db="EMBL/GenBank/DDBJ databases">
        <title>Huge and variable diversity of episymbiotic CPR bacteria and DPANN archaea in groundwater ecosystems.</title>
        <authorList>
            <person name="He C.Y."/>
            <person name="Keren R."/>
            <person name="Whittaker M."/>
            <person name="Farag I.F."/>
            <person name="Doudna J."/>
            <person name="Cate J.H.D."/>
            <person name="Banfield J.F."/>
        </authorList>
    </citation>
    <scope>NUCLEOTIDE SEQUENCE</scope>
    <source>
        <strain evidence="9">NC_groundwater_1482_Ag_S-0.65um_47_24</strain>
    </source>
</reference>
<feature type="transmembrane region" description="Helical" evidence="7">
    <location>
        <begin position="259"/>
        <end position="281"/>
    </location>
</feature>
<dbReference type="InterPro" id="IPR000515">
    <property type="entry name" value="MetI-like"/>
</dbReference>
<dbReference type="GO" id="GO:0055085">
    <property type="term" value="P:transmembrane transport"/>
    <property type="evidence" value="ECO:0007669"/>
    <property type="project" value="InterPro"/>
</dbReference>
<feature type="transmembrane region" description="Helical" evidence="7">
    <location>
        <begin position="143"/>
        <end position="171"/>
    </location>
</feature>
<keyword evidence="4 7" id="KW-0812">Transmembrane</keyword>
<dbReference type="Proteomes" id="UP000772181">
    <property type="component" value="Unassembled WGS sequence"/>
</dbReference>
<comment type="caution">
    <text evidence="9">The sequence shown here is derived from an EMBL/GenBank/DDBJ whole genome shotgun (WGS) entry which is preliminary data.</text>
</comment>
<name>A0A933GMC1_UNCTE</name>
<feature type="transmembrane region" description="Helical" evidence="7">
    <location>
        <begin position="34"/>
        <end position="52"/>
    </location>
</feature>
<comment type="subcellular location">
    <subcellularLocation>
        <location evidence="1 7">Cell membrane</location>
        <topology evidence="1 7">Multi-pass membrane protein</topology>
    </subcellularLocation>
</comment>
<dbReference type="PANTHER" id="PTHR43386">
    <property type="entry name" value="OLIGOPEPTIDE TRANSPORT SYSTEM PERMEASE PROTEIN APPC"/>
    <property type="match status" value="1"/>
</dbReference>
<dbReference type="EMBL" id="JACQWF010000112">
    <property type="protein sequence ID" value="MBI4595205.1"/>
    <property type="molecule type" value="Genomic_DNA"/>
</dbReference>
<proteinExistence type="inferred from homology"/>
<sequence length="312" mass="33821">MFNRSVTLPVVTGKPKQRSMLVALIIRLLREKPLGTFGAVVFLLFLFMGIFADQLAPYGKNDIHPGSFLKPSSARFLLGTDNLGRDLLSRIIFGARVSVVVSMSGTLLATFVAMIIGLISGFYGGKIDIVIQRFVDAVMCFPWLFLVLGIMAIIGPGLLQVILTLGVLYGIRNSRIIRSAVIGIRENMYIEAARVVGCSSIQILVGHILPNVMAPIIIIFTIGVGYMIMTEATLSFIGFGIPPPEPSWGGMLTVAGRRYMVIAPSLAIWPGIALSVVVFSINMLGDAVRDILDPRLKGAVGRFGKIKEGKKR</sequence>
<accession>A0A933GMC1</accession>
<feature type="transmembrane region" description="Helical" evidence="7">
    <location>
        <begin position="216"/>
        <end position="239"/>
    </location>
</feature>
<evidence type="ECO:0000256" key="1">
    <source>
        <dbReference type="ARBA" id="ARBA00004651"/>
    </source>
</evidence>
<dbReference type="InterPro" id="IPR035906">
    <property type="entry name" value="MetI-like_sf"/>
</dbReference>
<feature type="domain" description="ABC transmembrane type-1" evidence="8">
    <location>
        <begin position="95"/>
        <end position="285"/>
    </location>
</feature>
<keyword evidence="5 7" id="KW-1133">Transmembrane helix</keyword>
<evidence type="ECO:0000313" key="9">
    <source>
        <dbReference type="EMBL" id="MBI4595205.1"/>
    </source>
</evidence>
<evidence type="ECO:0000256" key="5">
    <source>
        <dbReference type="ARBA" id="ARBA00022989"/>
    </source>
</evidence>
<dbReference type="PANTHER" id="PTHR43386:SF1">
    <property type="entry name" value="D,D-DIPEPTIDE TRANSPORT SYSTEM PERMEASE PROTEIN DDPC-RELATED"/>
    <property type="match status" value="1"/>
</dbReference>
<dbReference type="Gene3D" id="1.10.3720.10">
    <property type="entry name" value="MetI-like"/>
    <property type="match status" value="1"/>
</dbReference>
<evidence type="ECO:0000313" key="10">
    <source>
        <dbReference type="Proteomes" id="UP000772181"/>
    </source>
</evidence>
<dbReference type="GO" id="GO:0005886">
    <property type="term" value="C:plasma membrane"/>
    <property type="evidence" value="ECO:0007669"/>
    <property type="project" value="UniProtKB-SubCell"/>
</dbReference>
<dbReference type="Pfam" id="PF00528">
    <property type="entry name" value="BPD_transp_1"/>
    <property type="match status" value="1"/>
</dbReference>
<evidence type="ECO:0000256" key="2">
    <source>
        <dbReference type="ARBA" id="ARBA00022448"/>
    </source>
</evidence>
<evidence type="ECO:0000256" key="7">
    <source>
        <dbReference type="RuleBase" id="RU363032"/>
    </source>
</evidence>
<keyword evidence="3" id="KW-1003">Cell membrane</keyword>
<keyword evidence="2 7" id="KW-0813">Transport</keyword>
<dbReference type="InterPro" id="IPR050366">
    <property type="entry name" value="BP-dependent_transpt_permease"/>
</dbReference>
<dbReference type="PROSITE" id="PS50928">
    <property type="entry name" value="ABC_TM1"/>
    <property type="match status" value="1"/>
</dbReference>
<evidence type="ECO:0000256" key="3">
    <source>
        <dbReference type="ARBA" id="ARBA00022475"/>
    </source>
</evidence>
<feature type="transmembrane region" description="Helical" evidence="7">
    <location>
        <begin position="97"/>
        <end position="123"/>
    </location>
</feature>
<dbReference type="CDD" id="cd06261">
    <property type="entry name" value="TM_PBP2"/>
    <property type="match status" value="1"/>
</dbReference>